<dbReference type="SUPFAM" id="SSF89372">
    <property type="entry name" value="Fucose-specific lectin"/>
    <property type="match status" value="1"/>
</dbReference>
<dbReference type="Proteomes" id="UP000800093">
    <property type="component" value="Unassembled WGS sequence"/>
</dbReference>
<feature type="compositionally biased region" description="Low complexity" evidence="1">
    <location>
        <begin position="1"/>
        <end position="13"/>
    </location>
</feature>
<keyword evidence="2" id="KW-0472">Membrane</keyword>
<organism evidence="3 4">
    <name type="scientific">Lojkania enalia</name>
    <dbReference type="NCBI Taxonomy" id="147567"/>
    <lineage>
        <taxon>Eukaryota</taxon>
        <taxon>Fungi</taxon>
        <taxon>Dikarya</taxon>
        <taxon>Ascomycota</taxon>
        <taxon>Pezizomycotina</taxon>
        <taxon>Dothideomycetes</taxon>
        <taxon>Pleosporomycetidae</taxon>
        <taxon>Pleosporales</taxon>
        <taxon>Pleosporales incertae sedis</taxon>
        <taxon>Lojkania</taxon>
    </lineage>
</organism>
<feature type="compositionally biased region" description="Polar residues" evidence="1">
    <location>
        <begin position="21"/>
        <end position="34"/>
    </location>
</feature>
<reference evidence="4" key="1">
    <citation type="journal article" date="2020" name="Stud. Mycol.">
        <title>101 Dothideomycetes genomes: A test case for predicting lifestyles and emergence of pathogens.</title>
        <authorList>
            <person name="Haridas S."/>
            <person name="Albert R."/>
            <person name="Binder M."/>
            <person name="Bloem J."/>
            <person name="LaButti K."/>
            <person name="Salamov A."/>
            <person name="Andreopoulos B."/>
            <person name="Baker S."/>
            <person name="Barry K."/>
            <person name="Bills G."/>
            <person name="Bluhm B."/>
            <person name="Cannon C."/>
            <person name="Castanera R."/>
            <person name="Culley D."/>
            <person name="Daum C."/>
            <person name="Ezra D."/>
            <person name="Gonzalez J."/>
            <person name="Henrissat B."/>
            <person name="Kuo A."/>
            <person name="Liang C."/>
            <person name="Lipzen A."/>
            <person name="Lutzoni F."/>
            <person name="Magnuson J."/>
            <person name="Mondo S."/>
            <person name="Nolan M."/>
            <person name="Ohm R."/>
            <person name="Pangilinan J."/>
            <person name="Park H.-J."/>
            <person name="Ramirez L."/>
            <person name="Alfaro M."/>
            <person name="Sun H."/>
            <person name="Tritt A."/>
            <person name="Yoshinaga Y."/>
            <person name="Zwiers L.-H."/>
            <person name="Turgeon B."/>
            <person name="Goodwin S."/>
            <person name="Spatafora J."/>
            <person name="Crous P."/>
            <person name="Grigoriev I."/>
        </authorList>
    </citation>
    <scope>NUCLEOTIDE SEQUENCE [LARGE SCALE GENOMIC DNA]</scope>
    <source>
        <strain evidence="4">CBS 304.66</strain>
    </source>
</reference>
<feature type="transmembrane region" description="Helical" evidence="2">
    <location>
        <begin position="123"/>
        <end position="147"/>
    </location>
</feature>
<gene>
    <name evidence="3" type="ORF">CC78DRAFT_575191</name>
</gene>
<feature type="region of interest" description="Disordered" evidence="1">
    <location>
        <begin position="1"/>
        <end position="76"/>
    </location>
</feature>
<evidence type="ECO:0000313" key="3">
    <source>
        <dbReference type="EMBL" id="KAF2269092.1"/>
    </source>
</evidence>
<dbReference type="OrthoDB" id="3797859at2759"/>
<evidence type="ECO:0008006" key="5">
    <source>
        <dbReference type="Google" id="ProtNLM"/>
    </source>
</evidence>
<dbReference type="EMBL" id="ML986583">
    <property type="protein sequence ID" value="KAF2269092.1"/>
    <property type="molecule type" value="Genomic_DNA"/>
</dbReference>
<keyword evidence="2" id="KW-0812">Transmembrane</keyword>
<proteinExistence type="predicted"/>
<dbReference type="Gene3D" id="2.120.10.70">
    <property type="entry name" value="Fucose-specific lectin"/>
    <property type="match status" value="1"/>
</dbReference>
<evidence type="ECO:0000256" key="1">
    <source>
        <dbReference type="SAM" id="MobiDB-lite"/>
    </source>
</evidence>
<feature type="compositionally biased region" description="Basic residues" evidence="1">
    <location>
        <begin position="63"/>
        <end position="73"/>
    </location>
</feature>
<protein>
    <recommendedName>
        <fullName evidence="5">Fucose-specific lectin</fullName>
    </recommendedName>
</protein>
<accession>A0A9P4TNI5</accession>
<feature type="transmembrane region" description="Helical" evidence="2">
    <location>
        <begin position="537"/>
        <end position="559"/>
    </location>
</feature>
<comment type="caution">
    <text evidence="3">The sequence shown here is derived from an EMBL/GenBank/DDBJ whole genome shotgun (WGS) entry which is preliminary data.</text>
</comment>
<keyword evidence="4" id="KW-1185">Reference proteome</keyword>
<sequence>MPSRRSSLSLDSSDPPPYSAAGTTPPSFRSSPPASQFGGEDDSIQEFPTVYTSPRTYGDKVKPRSSKLSKPRPLKPITEKIEPPYLAADEIESAQNSRPQSKLFTLICCNCPVICVNKRFPCWAVTLVVACFLIMAVVLGTVIPLVVKSHGDESPSNSSIVVTATVTSTVRSTIIQTLTATTSPTSTTAQQETLKPDQYLGGFDAVTLDSSYTTHMFYTDQHSGLQHIFVYYSWERANPSSIANDVHPGSPITASNISDQIHVFYVDNDNYIQGLYGRPTTSSSYMATWLPHSIGSLQLKTADSLFIRTCVAADSQNYTYASYMSMYLYYAIPGGGIKKYGFSNDTSQWQQMDDIPDLSGVREVECQLTAGVETLWTTNNQSHITSWYRAIATNWQWKRGYTGPEVTADSTNILSISTAETKRTHIIFQNANDDLQRYDFTGFGPNMTLTSNTVLKSSTPGTRLTTWANNDYCGEYVNVYYQRDGTSQVFYISFRDSYSYSSYYYSPVDSEGDNLMPLVETYGKDPNSRKKYKPAEIFGFVVAALVGWFLICCCCVAMAN</sequence>
<dbReference type="AlphaFoldDB" id="A0A9P4TNI5"/>
<evidence type="ECO:0000256" key="2">
    <source>
        <dbReference type="SAM" id="Phobius"/>
    </source>
</evidence>
<name>A0A9P4TNI5_9PLEO</name>
<keyword evidence="2" id="KW-1133">Transmembrane helix</keyword>
<evidence type="ECO:0000313" key="4">
    <source>
        <dbReference type="Proteomes" id="UP000800093"/>
    </source>
</evidence>